<sequence>MAGARSSCPADTSGAQARPHFLSRLCRPPRRSPVATLPSPLAGAAQDPGSNIDDKGKRKGSLGPMEESAAILEHLKIIEVRCDAVDERIFKLALFQCAFHIRLSFYLLSLMDHAHFPGDLDQIIVLIIL</sequence>
<dbReference type="EMBL" id="CM008048">
    <property type="protein sequence ID" value="PVH62576.1"/>
    <property type="molecule type" value="Genomic_DNA"/>
</dbReference>
<protein>
    <submittedName>
        <fullName evidence="2">Uncharacterized protein</fullName>
    </submittedName>
</protein>
<evidence type="ECO:0000256" key="1">
    <source>
        <dbReference type="SAM" id="MobiDB-lite"/>
    </source>
</evidence>
<evidence type="ECO:0000313" key="2">
    <source>
        <dbReference type="EMBL" id="PVH62576.1"/>
    </source>
</evidence>
<reference evidence="2" key="1">
    <citation type="submission" date="2018-04" db="EMBL/GenBank/DDBJ databases">
        <title>WGS assembly of Panicum hallii.</title>
        <authorList>
            <person name="Lovell J."/>
            <person name="Jenkins J."/>
            <person name="Lowry D."/>
            <person name="Mamidi S."/>
            <person name="Sreedasyam A."/>
            <person name="Weng X."/>
            <person name="Barry K."/>
            <person name="Bonette J."/>
            <person name="Campitelli B."/>
            <person name="Daum C."/>
            <person name="Gordon S."/>
            <person name="Gould B."/>
            <person name="Lipzen A."/>
            <person name="Macqueen A."/>
            <person name="Palacio-Mejia J."/>
            <person name="Plott C."/>
            <person name="Shakirov E."/>
            <person name="Shu S."/>
            <person name="Yoshinaga Y."/>
            <person name="Zane M."/>
            <person name="Rokhsar D."/>
            <person name="Grimwood J."/>
            <person name="Schmutz J."/>
            <person name="Juenger T."/>
        </authorList>
    </citation>
    <scope>NUCLEOTIDE SEQUENCE [LARGE SCALE GENOMIC DNA]</scope>
    <source>
        <strain evidence="2">FIL2</strain>
    </source>
</reference>
<name>A0A2T8KK74_9POAL</name>
<accession>A0A2T8KK74</accession>
<proteinExistence type="predicted"/>
<dbReference type="AlphaFoldDB" id="A0A2T8KK74"/>
<feature type="region of interest" description="Disordered" evidence="1">
    <location>
        <begin position="1"/>
        <end position="63"/>
    </location>
</feature>
<organism evidence="2">
    <name type="scientific">Panicum hallii</name>
    <dbReference type="NCBI Taxonomy" id="206008"/>
    <lineage>
        <taxon>Eukaryota</taxon>
        <taxon>Viridiplantae</taxon>
        <taxon>Streptophyta</taxon>
        <taxon>Embryophyta</taxon>
        <taxon>Tracheophyta</taxon>
        <taxon>Spermatophyta</taxon>
        <taxon>Magnoliopsida</taxon>
        <taxon>Liliopsida</taxon>
        <taxon>Poales</taxon>
        <taxon>Poaceae</taxon>
        <taxon>PACMAD clade</taxon>
        <taxon>Panicoideae</taxon>
        <taxon>Panicodae</taxon>
        <taxon>Paniceae</taxon>
        <taxon>Panicinae</taxon>
        <taxon>Panicum</taxon>
        <taxon>Panicum sect. Panicum</taxon>
    </lineage>
</organism>
<dbReference type="Proteomes" id="UP000243499">
    <property type="component" value="Chromosome 3"/>
</dbReference>
<gene>
    <name evidence="2" type="ORF">PAHAL_3G327000</name>
</gene>
<dbReference type="Gramene" id="PVH62576">
    <property type="protein sequence ID" value="PVH62576"/>
    <property type="gene ID" value="PAHAL_3G327000"/>
</dbReference>